<keyword evidence="1" id="KW-0472">Membrane</keyword>
<feature type="transmembrane region" description="Helical" evidence="1">
    <location>
        <begin position="378"/>
        <end position="401"/>
    </location>
</feature>
<dbReference type="STRING" id="1798375.A2773_00400"/>
<dbReference type="AlphaFoldDB" id="A0A1F5ZM44"/>
<evidence type="ECO:0000313" key="3">
    <source>
        <dbReference type="Proteomes" id="UP000177383"/>
    </source>
</evidence>
<feature type="transmembrane region" description="Helical" evidence="1">
    <location>
        <begin position="289"/>
        <end position="308"/>
    </location>
</feature>
<gene>
    <name evidence="2" type="ORF">A2773_00400</name>
</gene>
<accession>A0A1F5ZM44</accession>
<sequence length="547" mass="62689">MKMKIVFILLSFFFVLLSFSPTIYEVFSQSQLSSDREFVPEHNYMFDYNFYLSRIRQGQEGRWLVSEKYTSEPHQGSLLQIFYLYIGKIGGVIGLSPPVIYHLSRVLLGIILLIIVAYYVQKLFKGIWAIIAYFLVVTAGSFPILLWINGLPRFGTYMGWWSVIDSLQRITFIPHILLGQIGLVLFVWGLGNNKSFKSLKLFIWGLVGFVVGIVFPPVLITIYMIFVVLSVIEILGGNKSFQGLVPRLVFFLFSLPALIYMQLIFKIPPWSALPLFDINHRSILPYKDYILALGPVFWIGILGLFLAIKNRESKMYPLVSWVVSIFVLFFVFERVPEQSPTRFTEMAINIPLGILAGYFFWVLWRVRQMAEGRWGKRGLVAVISGVILMGLLVMISMVGWLTDGVKGKRNSTWLVPTGVQLVYPLKNFMRGIYFLRDKTQRGSVVFSYETAGNYIPAYAGNFVYLGHANTPQEDLKKSTAMRFFRAEMGIDEARSFMINNHISYIYFGPQEREIGGINDLASRYTFLHAIYSNSKVVIYGATLKYIK</sequence>
<feature type="transmembrane region" description="Helical" evidence="1">
    <location>
        <begin position="315"/>
        <end position="332"/>
    </location>
</feature>
<keyword evidence="1" id="KW-0812">Transmembrane</keyword>
<evidence type="ECO:0000256" key="1">
    <source>
        <dbReference type="SAM" id="Phobius"/>
    </source>
</evidence>
<reference evidence="2 3" key="1">
    <citation type="journal article" date="2016" name="Nat. Commun.">
        <title>Thousands of microbial genomes shed light on interconnected biogeochemical processes in an aquifer system.</title>
        <authorList>
            <person name="Anantharaman K."/>
            <person name="Brown C.T."/>
            <person name="Hug L.A."/>
            <person name="Sharon I."/>
            <person name="Castelle C.J."/>
            <person name="Probst A.J."/>
            <person name="Thomas B.C."/>
            <person name="Singh A."/>
            <person name="Wilkins M.J."/>
            <person name="Karaoz U."/>
            <person name="Brodie E.L."/>
            <person name="Williams K.H."/>
            <person name="Hubbard S.S."/>
            <person name="Banfield J.F."/>
        </authorList>
    </citation>
    <scope>NUCLEOTIDE SEQUENCE [LARGE SCALE GENOMIC DNA]</scope>
</reference>
<organism evidence="2 3">
    <name type="scientific">Candidatus Gottesmanbacteria bacterium RIFCSPHIGHO2_01_FULL_39_10</name>
    <dbReference type="NCBI Taxonomy" id="1798375"/>
    <lineage>
        <taxon>Bacteria</taxon>
        <taxon>Candidatus Gottesmaniibacteriota</taxon>
    </lineage>
</organism>
<feature type="transmembrane region" description="Helical" evidence="1">
    <location>
        <begin position="170"/>
        <end position="190"/>
    </location>
</feature>
<feature type="transmembrane region" description="Helical" evidence="1">
    <location>
        <begin position="347"/>
        <end position="366"/>
    </location>
</feature>
<proteinExistence type="predicted"/>
<feature type="transmembrane region" description="Helical" evidence="1">
    <location>
        <begin position="103"/>
        <end position="120"/>
    </location>
</feature>
<name>A0A1F5ZM44_9BACT</name>
<dbReference type="Proteomes" id="UP000177383">
    <property type="component" value="Unassembled WGS sequence"/>
</dbReference>
<dbReference type="EMBL" id="MFJE01000054">
    <property type="protein sequence ID" value="OGG13453.1"/>
    <property type="molecule type" value="Genomic_DNA"/>
</dbReference>
<comment type="caution">
    <text evidence="2">The sequence shown here is derived from an EMBL/GenBank/DDBJ whole genome shotgun (WGS) entry which is preliminary data.</text>
</comment>
<protein>
    <recommendedName>
        <fullName evidence="4">Glycosyltransferase RgtA/B/C/D-like domain-containing protein</fullName>
    </recommendedName>
</protein>
<evidence type="ECO:0008006" key="4">
    <source>
        <dbReference type="Google" id="ProtNLM"/>
    </source>
</evidence>
<feature type="transmembrane region" description="Helical" evidence="1">
    <location>
        <begin position="244"/>
        <end position="265"/>
    </location>
</feature>
<feature type="transmembrane region" description="Helical" evidence="1">
    <location>
        <begin position="126"/>
        <end position="149"/>
    </location>
</feature>
<evidence type="ECO:0000313" key="2">
    <source>
        <dbReference type="EMBL" id="OGG13453.1"/>
    </source>
</evidence>
<keyword evidence="1" id="KW-1133">Transmembrane helix</keyword>
<feature type="transmembrane region" description="Helical" evidence="1">
    <location>
        <begin position="202"/>
        <end position="232"/>
    </location>
</feature>